<evidence type="ECO:0000313" key="1">
    <source>
        <dbReference type="EMBL" id="ETL77521.1"/>
    </source>
</evidence>
<gene>
    <name evidence="1" type="ORF">L917_21538</name>
</gene>
<organism evidence="1">
    <name type="scientific">Phytophthora nicotianae</name>
    <name type="common">Potato buckeye rot agent</name>
    <name type="synonym">Phytophthora parasitica</name>
    <dbReference type="NCBI Taxonomy" id="4792"/>
    <lineage>
        <taxon>Eukaryota</taxon>
        <taxon>Sar</taxon>
        <taxon>Stramenopiles</taxon>
        <taxon>Oomycota</taxon>
        <taxon>Peronosporomycetes</taxon>
        <taxon>Peronosporales</taxon>
        <taxon>Peronosporaceae</taxon>
        <taxon>Phytophthora</taxon>
    </lineage>
</organism>
<dbReference type="AlphaFoldDB" id="W2JX70"/>
<dbReference type="EMBL" id="KI683596">
    <property type="protein sequence ID" value="ETL77521.1"/>
    <property type="molecule type" value="Genomic_DNA"/>
</dbReference>
<reference evidence="1" key="1">
    <citation type="submission" date="2013-11" db="EMBL/GenBank/DDBJ databases">
        <title>The Genome Sequence of Phytophthora parasitica CHvinca01.</title>
        <authorList>
            <consortium name="The Broad Institute Genomics Platform"/>
            <person name="Russ C."/>
            <person name="Tyler B."/>
            <person name="Panabieres F."/>
            <person name="Shan W."/>
            <person name="Tripathy S."/>
            <person name="Grunwald N."/>
            <person name="Machado M."/>
            <person name="Johnson C.S."/>
            <person name="Arredondo F."/>
            <person name="Hong C."/>
            <person name="Coffey M."/>
            <person name="Young S.K."/>
            <person name="Zeng Q."/>
            <person name="Gargeya S."/>
            <person name="Fitzgerald M."/>
            <person name="Abouelleil A."/>
            <person name="Alvarado L."/>
            <person name="Chapman S.B."/>
            <person name="Gainer-Dewar J."/>
            <person name="Goldberg J."/>
            <person name="Griggs A."/>
            <person name="Gujja S."/>
            <person name="Hansen M."/>
            <person name="Howarth C."/>
            <person name="Imamovic A."/>
            <person name="Ireland A."/>
            <person name="Larimer J."/>
            <person name="McCowan C."/>
            <person name="Murphy C."/>
            <person name="Pearson M."/>
            <person name="Poon T.W."/>
            <person name="Priest M."/>
            <person name="Roberts A."/>
            <person name="Saif S."/>
            <person name="Shea T."/>
            <person name="Sykes S."/>
            <person name="Wortman J."/>
            <person name="Nusbaum C."/>
            <person name="Birren B."/>
        </authorList>
    </citation>
    <scope>NUCLEOTIDE SEQUENCE [LARGE SCALE GENOMIC DNA]</scope>
    <source>
        <strain evidence="1">CHvinca01</strain>
    </source>
</reference>
<protein>
    <submittedName>
        <fullName evidence="1">Uncharacterized protein</fullName>
    </submittedName>
</protein>
<accession>W2JX70</accession>
<proteinExistence type="predicted"/>
<dbReference type="OrthoDB" id="145430at2759"/>
<dbReference type="Proteomes" id="UP000054423">
    <property type="component" value="Unassembled WGS sequence"/>
</dbReference>
<name>W2JX70_PHYNI</name>
<sequence length="80" mass="9162">MTTKFTTSELKRFRPFLDAAIDREEHDPSCDDANALNRKHWVELRTHLGVNGMSTGLQHLDQVIEDILQGSRASICRVRL</sequence>